<accession>A0A3E0DIH5</accession>
<dbReference type="AlphaFoldDB" id="A0A3E0DIH5"/>
<reference evidence="1 2" key="1">
    <citation type="submission" date="2018-08" db="EMBL/GenBank/DDBJ databases">
        <title>Genomic Encyclopedia of Archaeal and Bacterial Type Strains, Phase II (KMG-II): from individual species to whole genera.</title>
        <authorList>
            <person name="Goeker M."/>
        </authorList>
    </citation>
    <scope>NUCLEOTIDE SEQUENCE [LARGE SCALE GENOMIC DNA]</scope>
    <source>
        <strain evidence="1 2">DSM 15986</strain>
    </source>
</reference>
<proteinExistence type="predicted"/>
<keyword evidence="2" id="KW-1185">Reference proteome</keyword>
<name>A0A3E0DIH5_9BACT</name>
<evidence type="ECO:0000313" key="2">
    <source>
        <dbReference type="Proteomes" id="UP000256405"/>
    </source>
</evidence>
<dbReference type="EMBL" id="QUNF01000028">
    <property type="protein sequence ID" value="REG81258.1"/>
    <property type="molecule type" value="Genomic_DNA"/>
</dbReference>
<dbReference type="OrthoDB" id="710536at2"/>
<evidence type="ECO:0000313" key="1">
    <source>
        <dbReference type="EMBL" id="REG81258.1"/>
    </source>
</evidence>
<gene>
    <name evidence="1" type="ORF">C8N25_12848</name>
</gene>
<organism evidence="1 2">
    <name type="scientific">Algoriphagus antarcticus</name>
    <dbReference type="NCBI Taxonomy" id="238540"/>
    <lineage>
        <taxon>Bacteria</taxon>
        <taxon>Pseudomonadati</taxon>
        <taxon>Bacteroidota</taxon>
        <taxon>Cytophagia</taxon>
        <taxon>Cytophagales</taxon>
        <taxon>Cyclobacteriaceae</taxon>
        <taxon>Algoriphagus</taxon>
    </lineage>
</organism>
<protein>
    <submittedName>
        <fullName evidence="1">Uncharacterized protein</fullName>
    </submittedName>
</protein>
<comment type="caution">
    <text evidence="1">The sequence shown here is derived from an EMBL/GenBank/DDBJ whole genome shotgun (WGS) entry which is preliminary data.</text>
</comment>
<dbReference type="Proteomes" id="UP000256405">
    <property type="component" value="Unassembled WGS sequence"/>
</dbReference>
<sequence>MQDEITSYRQNIIDAIHTLEKCDEMIFNSGISLFMNNEWKDIEAAFEIGDVYKFSINHLETSADINVQLIAKTINEIRRTIDSLQNLNSISDDEVNQV</sequence>
<dbReference type="RefSeq" id="WP_086541955.1">
    <property type="nucleotide sequence ID" value="NZ_MSSW01000037.1"/>
</dbReference>